<proteinExistence type="predicted"/>
<organism evidence="1 2">
    <name type="scientific">Streptantibioticus cattleyicolor (strain ATCC 35852 / DSM 46488 / JCM 4925 / NBRC 14057 / NRRL 8057)</name>
    <name type="common">Streptomyces cattleya</name>
    <dbReference type="NCBI Taxonomy" id="1003195"/>
    <lineage>
        <taxon>Bacteria</taxon>
        <taxon>Bacillati</taxon>
        <taxon>Actinomycetota</taxon>
        <taxon>Actinomycetes</taxon>
        <taxon>Kitasatosporales</taxon>
        <taxon>Streptomycetaceae</taxon>
        <taxon>Streptantibioticus</taxon>
    </lineage>
</organism>
<keyword evidence="1" id="KW-0614">Plasmid</keyword>
<sequence length="53" mass="5802">MGSADERLLTGLGNRRCGGWRWARFWSDWREQAGPGFVLAAGPVAGLERLGRG</sequence>
<evidence type="ECO:0000313" key="2">
    <source>
        <dbReference type="Proteomes" id="UP000007842"/>
    </source>
</evidence>
<name>G8XD69_STREN</name>
<evidence type="ECO:0000313" key="1">
    <source>
        <dbReference type="EMBL" id="AEW99015.1"/>
    </source>
</evidence>
<accession>G8XD69</accession>
<dbReference type="HOGENOM" id="CLU_3066577_0_0_11"/>
<dbReference type="Proteomes" id="UP000007842">
    <property type="component" value="Plasmid pSCATT"/>
</dbReference>
<dbReference type="EMBL" id="CP003229">
    <property type="protein sequence ID" value="AEW99015.1"/>
    <property type="molecule type" value="Genomic_DNA"/>
</dbReference>
<protein>
    <submittedName>
        <fullName evidence="1">Uncharacterized protein</fullName>
    </submittedName>
</protein>
<reference evidence="2" key="1">
    <citation type="submission" date="2011-12" db="EMBL/GenBank/DDBJ databases">
        <title>Complete genome sequence of Streptomyces cattleya strain DSM 46488.</title>
        <authorList>
            <person name="Ou H.-Y."/>
            <person name="Li P."/>
            <person name="Zhao C."/>
            <person name="O'Hagan D."/>
            <person name="Deng Z."/>
        </authorList>
    </citation>
    <scope>NUCLEOTIDE SEQUENCE [LARGE SCALE GENOMIC DNA]</scope>
    <source>
        <strain evidence="2">ATCC 35852 / DSM 46488 / JCM 4925 / NBRC 14057 / NRRL 8057</strain>
        <plasmid evidence="2">Plasmid pSCATT</plasmid>
    </source>
</reference>
<keyword evidence="2" id="KW-1185">Reference proteome</keyword>
<gene>
    <name evidence="1" type="ordered locus">SCATT_p08220</name>
</gene>
<geneLocation type="plasmid" evidence="1 2">
    <name>pSCATT</name>
</geneLocation>
<dbReference type="KEGG" id="scy:SCATT_p08220"/>
<dbReference type="PATRIC" id="fig|1003195.29.peg.6617"/>
<dbReference type="AlphaFoldDB" id="G8XD69"/>